<evidence type="ECO:0000313" key="5">
    <source>
        <dbReference type="Proteomes" id="UP000275012"/>
    </source>
</evidence>
<dbReference type="EMBL" id="RFLY01000006">
    <property type="protein sequence ID" value="RMH93284.1"/>
    <property type="molecule type" value="Genomic_DNA"/>
</dbReference>
<dbReference type="AlphaFoldDB" id="A0A3M2I4W4"/>
<comment type="caution">
    <text evidence="4">The sequence shown here is derived from an EMBL/GenBank/DDBJ whole genome shotgun (WGS) entry which is preliminary data.</text>
</comment>
<gene>
    <name evidence="4" type="ORF">EBB59_05160</name>
</gene>
<dbReference type="InterPro" id="IPR019734">
    <property type="entry name" value="TPR_rpt"/>
</dbReference>
<dbReference type="Pfam" id="PF13414">
    <property type="entry name" value="TPR_11"/>
    <property type="match status" value="1"/>
</dbReference>
<feature type="region of interest" description="Disordered" evidence="2">
    <location>
        <begin position="441"/>
        <end position="576"/>
    </location>
</feature>
<dbReference type="SUPFAM" id="SSF53300">
    <property type="entry name" value="vWA-like"/>
    <property type="match status" value="1"/>
</dbReference>
<dbReference type="PANTHER" id="PTHR22550:SF14">
    <property type="entry name" value="VWFA DOMAIN-CONTAINING PROTEIN"/>
    <property type="match status" value="1"/>
</dbReference>
<evidence type="ECO:0000259" key="3">
    <source>
        <dbReference type="SMART" id="SM00327"/>
    </source>
</evidence>
<feature type="compositionally biased region" description="Basic and acidic residues" evidence="2">
    <location>
        <begin position="484"/>
        <end position="499"/>
    </location>
</feature>
<dbReference type="PANTHER" id="PTHR22550">
    <property type="entry name" value="SPORE GERMINATION PROTEIN"/>
    <property type="match status" value="1"/>
</dbReference>
<dbReference type="SUPFAM" id="SSF48452">
    <property type="entry name" value="TPR-like"/>
    <property type="match status" value="1"/>
</dbReference>
<dbReference type="SMART" id="SM00028">
    <property type="entry name" value="TPR"/>
    <property type="match status" value="1"/>
</dbReference>
<feature type="compositionally biased region" description="Basic and acidic residues" evidence="2">
    <location>
        <begin position="452"/>
        <end position="475"/>
    </location>
</feature>
<evidence type="ECO:0000313" key="4">
    <source>
        <dbReference type="EMBL" id="RMH93284.1"/>
    </source>
</evidence>
<organism evidence="4 5">
    <name type="scientific">Solilutibacter pythonis</name>
    <dbReference type="NCBI Taxonomy" id="2483112"/>
    <lineage>
        <taxon>Bacteria</taxon>
        <taxon>Pseudomonadati</taxon>
        <taxon>Pseudomonadota</taxon>
        <taxon>Gammaproteobacteria</taxon>
        <taxon>Lysobacterales</taxon>
        <taxon>Lysobacteraceae</taxon>
        <taxon>Solilutibacter</taxon>
    </lineage>
</organism>
<dbReference type="Proteomes" id="UP000275012">
    <property type="component" value="Unassembled WGS sequence"/>
</dbReference>
<proteinExistence type="predicted"/>
<dbReference type="Gene3D" id="3.40.50.410">
    <property type="entry name" value="von Willebrand factor, type A domain"/>
    <property type="match status" value="1"/>
</dbReference>
<feature type="domain" description="VWFA" evidence="3">
    <location>
        <begin position="96"/>
        <end position="282"/>
    </location>
</feature>
<reference evidence="4 5" key="1">
    <citation type="submission" date="2018-10" db="EMBL/GenBank/DDBJ databases">
        <title>Proposal of Lysobacter pythonis sp. nov. isolated from royal pythons (Python regius).</title>
        <authorList>
            <person name="Hans-Juergen B."/>
            <person name="Huptas C."/>
            <person name="Sandra B."/>
            <person name="Igor L."/>
            <person name="Joachim S."/>
            <person name="Siegfried S."/>
            <person name="Mareike W."/>
            <person name="Peter K."/>
        </authorList>
    </citation>
    <scope>NUCLEOTIDE SEQUENCE [LARGE SCALE GENOMIC DNA]</scope>
    <source>
        <strain evidence="4 5">4284/11</strain>
    </source>
</reference>
<feature type="compositionally biased region" description="Low complexity" evidence="2">
    <location>
        <begin position="504"/>
        <end position="514"/>
    </location>
</feature>
<keyword evidence="1" id="KW-0802">TPR repeat</keyword>
<feature type="compositionally biased region" description="Low complexity" evidence="2">
    <location>
        <begin position="544"/>
        <end position="553"/>
    </location>
</feature>
<protein>
    <submittedName>
        <fullName evidence="4">VWA domain-containing protein</fullName>
    </submittedName>
</protein>
<feature type="repeat" description="TPR" evidence="1">
    <location>
        <begin position="396"/>
        <end position="429"/>
    </location>
</feature>
<dbReference type="InterPro" id="IPR011990">
    <property type="entry name" value="TPR-like_helical_dom_sf"/>
</dbReference>
<dbReference type="Gene3D" id="1.25.40.10">
    <property type="entry name" value="Tetratricopeptide repeat domain"/>
    <property type="match status" value="1"/>
</dbReference>
<feature type="compositionally biased region" description="Basic and acidic residues" evidence="2">
    <location>
        <begin position="563"/>
        <end position="576"/>
    </location>
</feature>
<feature type="compositionally biased region" description="Basic and acidic residues" evidence="2">
    <location>
        <begin position="525"/>
        <end position="543"/>
    </location>
</feature>
<evidence type="ECO:0000256" key="1">
    <source>
        <dbReference type="PROSITE-ProRule" id="PRU00339"/>
    </source>
</evidence>
<accession>A0A3M2I4W4</accession>
<sequence length="604" mass="66353">MNFDLPALPLHFLRPHWLWLLALPPLAWWWWRRRRGRVEVWERHIDPHLRAHVLEGGARETGAASPWPWLAALVLGALAMAGPAWRQLPQPVWQNARALVVAVDLSSRTLATDLPPSRLLRLRAKLQQLLRERRDGQIALVAFAEDAFVVTPLTDDAANVALFVDALAPEIMPVDGQRPARAIELAQRLMRQAGADGGDILLITDRADDAAIKVAGTAAARGFRVSVLGLGNARGAEVRDGVGRVARARLEAASLHALAAAGGGRMTTLSAEDTDLRVLDVLDTDAAAGTGERVGASGQRGRHWRDKGYWLLPPLMLLALWAFRRRALNLVLAMLLLGAWPAPPAWAQAAAPASEKGGWWWRADQVRYRLSREGDRAYRAGDYARAADSYARVPGAAARYNLGNALAKAGRYREAIAAYDQALALDPALPDARENRAVVARALARKSPPGRKSKDESRDDDRRRGEPDGQGRPRQDGQQGEPRYSPKDAARADERERQRGGQGQPPASLPSAPGRNPPPAPAEDAAARRAAEQAQREAMRRALAEAAAGETPARTPPAPPESQAERERRQAVDAWLRRVPDTPGDWLRQKFWIEYQRRRAGKDD</sequence>
<dbReference type="SMART" id="SM00327">
    <property type="entry name" value="VWA"/>
    <property type="match status" value="1"/>
</dbReference>
<dbReference type="InterPro" id="IPR002035">
    <property type="entry name" value="VWF_A"/>
</dbReference>
<keyword evidence="5" id="KW-1185">Reference proteome</keyword>
<dbReference type="InterPro" id="IPR050768">
    <property type="entry name" value="UPF0353/GerABKA_families"/>
</dbReference>
<dbReference type="Pfam" id="PF13519">
    <property type="entry name" value="VWA_2"/>
    <property type="match status" value="1"/>
</dbReference>
<dbReference type="PROSITE" id="PS50005">
    <property type="entry name" value="TPR"/>
    <property type="match status" value="1"/>
</dbReference>
<dbReference type="RefSeq" id="WP_122101088.1">
    <property type="nucleotide sequence ID" value="NZ_RFLY01000006.1"/>
</dbReference>
<dbReference type="OrthoDB" id="9807628at2"/>
<name>A0A3M2I4W4_9GAMM</name>
<dbReference type="InterPro" id="IPR036465">
    <property type="entry name" value="vWFA_dom_sf"/>
</dbReference>
<dbReference type="PROSITE" id="PS50293">
    <property type="entry name" value="TPR_REGION"/>
    <property type="match status" value="1"/>
</dbReference>
<evidence type="ECO:0000256" key="2">
    <source>
        <dbReference type="SAM" id="MobiDB-lite"/>
    </source>
</evidence>